<evidence type="ECO:0000256" key="3">
    <source>
        <dbReference type="ARBA" id="ARBA00004721"/>
    </source>
</evidence>
<evidence type="ECO:0000256" key="11">
    <source>
        <dbReference type="SAM" id="Phobius"/>
    </source>
</evidence>
<dbReference type="GO" id="GO:0016125">
    <property type="term" value="P:sterol metabolic process"/>
    <property type="evidence" value="ECO:0007669"/>
    <property type="project" value="TreeGrafter"/>
</dbReference>
<dbReference type="PRINTS" id="PR00463">
    <property type="entry name" value="EP450I"/>
</dbReference>
<gene>
    <name evidence="12" type="ORF">EZV62_026358</name>
</gene>
<comment type="subcellular location">
    <subcellularLocation>
        <location evidence="2">Membrane</location>
        <topology evidence="2">Single-pass membrane protein</topology>
    </subcellularLocation>
</comment>
<name>A0A5C7GQJ6_9ROSI</name>
<evidence type="ECO:0000256" key="8">
    <source>
        <dbReference type="ARBA" id="ARBA00023002"/>
    </source>
</evidence>
<dbReference type="AlphaFoldDB" id="A0A5C7GQJ6"/>
<evidence type="ECO:0000256" key="4">
    <source>
        <dbReference type="ARBA" id="ARBA00010617"/>
    </source>
</evidence>
<dbReference type="Gene3D" id="1.10.630.10">
    <property type="entry name" value="Cytochrome P450"/>
    <property type="match status" value="2"/>
</dbReference>
<evidence type="ECO:0000256" key="5">
    <source>
        <dbReference type="ARBA" id="ARBA00022692"/>
    </source>
</evidence>
<organism evidence="12 13">
    <name type="scientific">Acer yangbiense</name>
    <dbReference type="NCBI Taxonomy" id="1000413"/>
    <lineage>
        <taxon>Eukaryota</taxon>
        <taxon>Viridiplantae</taxon>
        <taxon>Streptophyta</taxon>
        <taxon>Embryophyta</taxon>
        <taxon>Tracheophyta</taxon>
        <taxon>Spermatophyta</taxon>
        <taxon>Magnoliopsida</taxon>
        <taxon>eudicotyledons</taxon>
        <taxon>Gunneridae</taxon>
        <taxon>Pentapetalae</taxon>
        <taxon>rosids</taxon>
        <taxon>malvids</taxon>
        <taxon>Sapindales</taxon>
        <taxon>Sapindaceae</taxon>
        <taxon>Hippocastanoideae</taxon>
        <taxon>Acereae</taxon>
        <taxon>Acer</taxon>
    </lineage>
</organism>
<evidence type="ECO:0000256" key="1">
    <source>
        <dbReference type="ARBA" id="ARBA00001971"/>
    </source>
</evidence>
<keyword evidence="9 10" id="KW-0408">Iron</keyword>
<evidence type="ECO:0000256" key="9">
    <source>
        <dbReference type="ARBA" id="ARBA00023004"/>
    </source>
</evidence>
<evidence type="ECO:0000313" key="13">
    <source>
        <dbReference type="Proteomes" id="UP000323000"/>
    </source>
</evidence>
<proteinExistence type="inferred from homology"/>
<dbReference type="Proteomes" id="UP000323000">
    <property type="component" value="Chromosome 13"/>
</dbReference>
<dbReference type="SUPFAM" id="SSF48264">
    <property type="entry name" value="Cytochrome P450"/>
    <property type="match status" value="2"/>
</dbReference>
<dbReference type="OrthoDB" id="3945418at2759"/>
<comment type="caution">
    <text evidence="12">The sequence shown here is derived from an EMBL/GenBank/DDBJ whole genome shotgun (WGS) entry which is preliminary data.</text>
</comment>
<evidence type="ECO:0000313" key="12">
    <source>
        <dbReference type="EMBL" id="TXG47064.1"/>
    </source>
</evidence>
<comment type="cofactor">
    <cofactor evidence="1 10">
        <name>heme</name>
        <dbReference type="ChEBI" id="CHEBI:30413"/>
    </cofactor>
</comment>
<evidence type="ECO:0008006" key="14">
    <source>
        <dbReference type="Google" id="ProtNLM"/>
    </source>
</evidence>
<dbReference type="PANTHER" id="PTHR24286">
    <property type="entry name" value="CYTOCHROME P450 26"/>
    <property type="match status" value="1"/>
</dbReference>
<dbReference type="InterPro" id="IPR002401">
    <property type="entry name" value="Cyt_P450_E_grp-I"/>
</dbReference>
<dbReference type="Pfam" id="PF00067">
    <property type="entry name" value="p450"/>
    <property type="match status" value="2"/>
</dbReference>
<reference evidence="13" key="1">
    <citation type="journal article" date="2019" name="Gigascience">
        <title>De novo genome assembly of the endangered Acer yangbiense, a plant species with extremely small populations endemic to Yunnan Province, China.</title>
        <authorList>
            <person name="Yang J."/>
            <person name="Wariss H.M."/>
            <person name="Tao L."/>
            <person name="Zhang R."/>
            <person name="Yun Q."/>
            <person name="Hollingsworth P."/>
            <person name="Dao Z."/>
            <person name="Luo G."/>
            <person name="Guo H."/>
            <person name="Ma Y."/>
            <person name="Sun W."/>
        </authorList>
    </citation>
    <scope>NUCLEOTIDE SEQUENCE [LARGE SCALE GENOMIC DNA]</scope>
    <source>
        <strain evidence="13">cv. Malutang</strain>
    </source>
</reference>
<dbReference type="CDD" id="cd11043">
    <property type="entry name" value="CYP90-like"/>
    <property type="match status" value="2"/>
</dbReference>
<dbReference type="GO" id="GO:0005506">
    <property type="term" value="F:iron ion binding"/>
    <property type="evidence" value="ECO:0007669"/>
    <property type="project" value="InterPro"/>
</dbReference>
<comment type="similarity">
    <text evidence="4">Belongs to the cytochrome P450 family.</text>
</comment>
<evidence type="ECO:0000256" key="7">
    <source>
        <dbReference type="ARBA" id="ARBA00022989"/>
    </source>
</evidence>
<comment type="pathway">
    <text evidence="3">Secondary metabolite biosynthesis; terpenoid biosynthesis.</text>
</comment>
<protein>
    <recommendedName>
        <fullName evidence="14">Cytochrome P450</fullName>
    </recommendedName>
</protein>
<dbReference type="GO" id="GO:0016705">
    <property type="term" value="F:oxidoreductase activity, acting on paired donors, with incorporation or reduction of molecular oxygen"/>
    <property type="evidence" value="ECO:0007669"/>
    <property type="project" value="InterPro"/>
</dbReference>
<dbReference type="EMBL" id="VAHF01000013">
    <property type="protein sequence ID" value="TXG47064.1"/>
    <property type="molecule type" value="Genomic_DNA"/>
</dbReference>
<dbReference type="InterPro" id="IPR001128">
    <property type="entry name" value="Cyt_P450"/>
</dbReference>
<keyword evidence="5 11" id="KW-0812">Transmembrane</keyword>
<accession>A0A5C7GQJ6</accession>
<feature type="binding site" description="axial binding residue" evidence="10">
    <location>
        <position position="880"/>
    </location>
    <ligand>
        <name>heme</name>
        <dbReference type="ChEBI" id="CHEBI:30413"/>
    </ligand>
    <ligandPart>
        <name>Fe</name>
        <dbReference type="ChEBI" id="CHEBI:18248"/>
    </ligandPart>
</feature>
<dbReference type="GO" id="GO:0004497">
    <property type="term" value="F:monooxygenase activity"/>
    <property type="evidence" value="ECO:0007669"/>
    <property type="project" value="InterPro"/>
</dbReference>
<keyword evidence="6 10" id="KW-0479">Metal-binding</keyword>
<keyword evidence="10" id="KW-0349">Heme</keyword>
<dbReference type="PRINTS" id="PR00385">
    <property type="entry name" value="P450"/>
</dbReference>
<dbReference type="PANTHER" id="PTHR24286:SF217">
    <property type="entry name" value="OS07G0520300 PROTEIN"/>
    <property type="match status" value="1"/>
</dbReference>
<dbReference type="InterPro" id="IPR017972">
    <property type="entry name" value="Cyt_P450_CS"/>
</dbReference>
<keyword evidence="11" id="KW-0472">Membrane</keyword>
<keyword evidence="8" id="KW-0560">Oxidoreductase</keyword>
<dbReference type="GO" id="GO:0020037">
    <property type="term" value="F:heme binding"/>
    <property type="evidence" value="ECO:0007669"/>
    <property type="project" value="InterPro"/>
</dbReference>
<dbReference type="GO" id="GO:0016020">
    <property type="term" value="C:membrane"/>
    <property type="evidence" value="ECO:0007669"/>
    <property type="project" value="UniProtKB-SubCell"/>
</dbReference>
<feature type="transmembrane region" description="Helical" evidence="11">
    <location>
        <begin position="6"/>
        <end position="23"/>
    </location>
</feature>
<evidence type="ECO:0000256" key="6">
    <source>
        <dbReference type="ARBA" id="ARBA00022723"/>
    </source>
</evidence>
<keyword evidence="7 11" id="KW-1133">Transmembrane helix</keyword>
<evidence type="ECO:0000256" key="10">
    <source>
        <dbReference type="PIRSR" id="PIRSR602401-1"/>
    </source>
</evidence>
<dbReference type="PROSITE" id="PS00086">
    <property type="entry name" value="CYTOCHROME_P450"/>
    <property type="match status" value="2"/>
</dbReference>
<evidence type="ECO:0000256" key="2">
    <source>
        <dbReference type="ARBA" id="ARBA00004167"/>
    </source>
</evidence>
<dbReference type="InterPro" id="IPR036396">
    <property type="entry name" value="Cyt_P450_sf"/>
</dbReference>
<sequence>MLAMNPAIYLTLILILLPVYIILTRKTSKKLPPGSLGLPIIGQSLSFLRALQTDTAEKWFQDRIRKYGPVSKLSLFGNPTVFLHGQAANKLVYTFDGNTLANQQPPSIRRICGEKNITELRGDEHKRVRDALVSFLKPEVLKQYVGKMDGEIRKHLQMHWHGKQKVTVMPLMKALTFNIMSSLIFGIEQGATRNVLVELFEHMMDGLVSIPLNSPFTQFNRSLKATAKVRTMITNLIHDKRAALKQNTALPRQDFITCLLDIQSKGNSIVISDEEIVDNSIIIMIAGHDTSATLLTFLVRLLASDPSVRANIVQEQEEIARNKASGDHLTWDDLGKMKYTWRVALETLRMDPPLLGSFRRALRDFEYQGYTIPKGWQVMLASSMTHMDEHLFPDPSKFNPARFEKQAPPFSFVAFGGGPRICPGYEFARIETLATIHYLVTQFTWKLCCNDNSFSRKPFPVFRQALPLLYLLILTKKTYKNLPPGSWGLPFLGQTLSFLHAMRTNTAENWVQERVKKYGPVSKFNFLGTPTVFLHGQAANKFIYTCDCNTLANQQPTSVRRVMGERNIMELSGIDHKRVRGALVSFLKPEELKQYVGRMDEEVKKHMEMHWHGKEQVQVLPLMKSLTFNIMSSLIFGLEQGARRDAFVVHFQHIINGVLSMPVNLPFTRFNRSLRASAKVRVMVRELLHEKREALKQQHTSAAAASANQDLISCLIGLRNEDDSILLSDEEIIDNALVIMVAGHDTSSVLITFMIRLLANDPSVYATILQEHEEIAKSKASGELLTWEDLAKMKYTWRVAMETLRITPPVFCSFRKVLTDFEYEGYIIPKGWQVMWAACMTQMDEKNFPDPSKFDATRFEKQSPSPPFSFVAFGGGSRMCPGNEFARIETLVTLHYLLSKFTWKLSCRDSPFFRDPMPVFNDGLSIQIKPKKL</sequence>
<keyword evidence="13" id="KW-1185">Reference proteome</keyword>
<dbReference type="FunFam" id="1.10.630.10:FF:000022">
    <property type="entry name" value="Taxadiene 5-alpha hydroxylase"/>
    <property type="match status" value="2"/>
</dbReference>